<organism evidence="1">
    <name type="scientific">marine sediment metagenome</name>
    <dbReference type="NCBI Taxonomy" id="412755"/>
    <lineage>
        <taxon>unclassified sequences</taxon>
        <taxon>metagenomes</taxon>
        <taxon>ecological metagenomes</taxon>
    </lineage>
</organism>
<dbReference type="AlphaFoldDB" id="A0A0F9PKL7"/>
<name>A0A0F9PKL7_9ZZZZ</name>
<reference evidence="1" key="1">
    <citation type="journal article" date="2015" name="Nature">
        <title>Complex archaea that bridge the gap between prokaryotes and eukaryotes.</title>
        <authorList>
            <person name="Spang A."/>
            <person name="Saw J.H."/>
            <person name="Jorgensen S.L."/>
            <person name="Zaremba-Niedzwiedzka K."/>
            <person name="Martijn J."/>
            <person name="Lind A.E."/>
            <person name="van Eijk R."/>
            <person name="Schleper C."/>
            <person name="Guy L."/>
            <person name="Ettema T.J."/>
        </authorList>
    </citation>
    <scope>NUCLEOTIDE SEQUENCE</scope>
</reference>
<sequence length="39" mass="4528">MSILILISLLLGYFILYAASEAVWRSLEDQAKRRKESDQ</sequence>
<proteinExistence type="predicted"/>
<gene>
    <name evidence="1" type="ORF">LCGC14_1204900</name>
</gene>
<comment type="caution">
    <text evidence="1">The sequence shown here is derived from an EMBL/GenBank/DDBJ whole genome shotgun (WGS) entry which is preliminary data.</text>
</comment>
<dbReference type="EMBL" id="LAZR01006222">
    <property type="protein sequence ID" value="KKM93782.1"/>
    <property type="molecule type" value="Genomic_DNA"/>
</dbReference>
<protein>
    <submittedName>
        <fullName evidence="1">Uncharacterized protein</fullName>
    </submittedName>
</protein>
<accession>A0A0F9PKL7</accession>
<evidence type="ECO:0000313" key="1">
    <source>
        <dbReference type="EMBL" id="KKM93782.1"/>
    </source>
</evidence>